<accession>A0A1U7P1A0</accession>
<dbReference type="AlphaFoldDB" id="A0A1U7P1A0"/>
<keyword evidence="3" id="KW-1185">Reference proteome</keyword>
<dbReference type="EMBL" id="MSTI01000048">
    <property type="protein sequence ID" value="OLV18938.1"/>
    <property type="molecule type" value="Genomic_DNA"/>
</dbReference>
<reference evidence="2 3" key="1">
    <citation type="submission" date="2017-01" db="EMBL/GenBank/DDBJ databases">
        <title>Genome Analysis of Deinococcus marmoris KOPRI26562.</title>
        <authorList>
            <person name="Kim J.H."/>
            <person name="Oh H.-M."/>
        </authorList>
    </citation>
    <scope>NUCLEOTIDE SEQUENCE [LARGE SCALE GENOMIC DNA]</scope>
    <source>
        <strain evidence="2 3">KOPRI26562</strain>
    </source>
</reference>
<comment type="caution">
    <text evidence="2">The sequence shown here is derived from an EMBL/GenBank/DDBJ whole genome shotgun (WGS) entry which is preliminary data.</text>
</comment>
<evidence type="ECO:0000313" key="2">
    <source>
        <dbReference type="EMBL" id="OLV18938.1"/>
    </source>
</evidence>
<gene>
    <name evidence="2" type="ORF">BOO71_0004219</name>
</gene>
<dbReference type="Proteomes" id="UP000186607">
    <property type="component" value="Unassembled WGS sequence"/>
</dbReference>
<evidence type="ECO:0000313" key="3">
    <source>
        <dbReference type="Proteomes" id="UP000186607"/>
    </source>
</evidence>
<dbReference type="RefSeq" id="WP_075831282.1">
    <property type="nucleotide sequence ID" value="NZ_MSTI01000048.1"/>
</dbReference>
<keyword evidence="1" id="KW-0732">Signal</keyword>
<name>A0A1U7P1A0_9DEIO</name>
<organism evidence="2 3">
    <name type="scientific">Deinococcus marmoris</name>
    <dbReference type="NCBI Taxonomy" id="249408"/>
    <lineage>
        <taxon>Bacteria</taxon>
        <taxon>Thermotogati</taxon>
        <taxon>Deinococcota</taxon>
        <taxon>Deinococci</taxon>
        <taxon>Deinococcales</taxon>
        <taxon>Deinococcaceae</taxon>
        <taxon>Deinococcus</taxon>
    </lineage>
</organism>
<feature type="signal peptide" evidence="1">
    <location>
        <begin position="1"/>
        <end position="30"/>
    </location>
</feature>
<proteinExistence type="predicted"/>
<protein>
    <submittedName>
        <fullName evidence="2">Internalin A</fullName>
    </submittedName>
</protein>
<sequence>MTKSLLGQPPAAALSTLLLGLLLSACGTQTQTMPTPDPAPPKPHLGAAPPLVVDWYSPSGMTFGKGYSSLSGELEGTCVKGTVEQKSIGTLSANYDIKIVSSTQELASSLGITAEASVGFGLFSASAKSSYLQSQASNSYSVYVIVHSEIVGPSIVLSNAHIMKSDEDPSGQDNYADFINNYLNFYSKCGDKFLAAATTGATYCGIIRLDTASASEKTELENELKMKYGSASGSVDVKQAVSQISSQYNVHINEFYDGVIPTKFATDYQTLLDNSTNFPALFTTQCSGQAVSSSQLVCLKSANFQDYQTLALEKANTSVLDQARSNALQLTNSAIGYQNKLNDALTAQLNPYLFTDSQASIGSMVGVSGQLLATAKGALKQCARDVRDCLATAAVNPPLTDPGALPSPHQIDLGKPTTCLDYKTRYMAFGDVQKNHPLQDANYRLYVGNQTARAATIWCADMASAAPQEYISLVQPNISRTRFGTPANTSTTLWSKIKLNPVTLTISPFDFRYALVTSGNSQSPFGYTSDSPSDGTKFNDDVVANADLRGTNFQFPNSLYVWQAFQPGAMGGRISRPSTQQIDMVAPHNGMTAFSVNSTSQYSGRFLTNGVGIVHVDVWQQNGRPPARF</sequence>
<evidence type="ECO:0000256" key="1">
    <source>
        <dbReference type="SAM" id="SignalP"/>
    </source>
</evidence>
<feature type="chain" id="PRO_5010518686" evidence="1">
    <location>
        <begin position="31"/>
        <end position="629"/>
    </location>
</feature>
<dbReference type="PROSITE" id="PS51257">
    <property type="entry name" value="PROKAR_LIPOPROTEIN"/>
    <property type="match status" value="1"/>
</dbReference>